<evidence type="ECO:0000256" key="12">
    <source>
        <dbReference type="SAM" id="Phobius"/>
    </source>
</evidence>
<keyword evidence="7" id="KW-0067">ATP-binding</keyword>
<accession>A0A4W3I191</accession>
<dbReference type="FunFam" id="3.40.50.300:FF:000793">
    <property type="entry name" value="Structural maintenance of chromosomes protein 5"/>
    <property type="match status" value="1"/>
</dbReference>
<reference evidence="15" key="3">
    <citation type="journal article" date="2014" name="Nature">
        <title>Elephant shark genome provides unique insights into gnathostome evolution.</title>
        <authorList>
            <consortium name="International Elephant Shark Genome Sequencing Consortium"/>
            <person name="Venkatesh B."/>
            <person name="Lee A.P."/>
            <person name="Ravi V."/>
            <person name="Maurya A.K."/>
            <person name="Lian M.M."/>
            <person name="Swann J.B."/>
            <person name="Ohta Y."/>
            <person name="Flajnik M.F."/>
            <person name="Sutoh Y."/>
            <person name="Kasahara M."/>
            <person name="Hoon S."/>
            <person name="Gangu V."/>
            <person name="Roy S.W."/>
            <person name="Irimia M."/>
            <person name="Korzh V."/>
            <person name="Kondrychyn I."/>
            <person name="Lim Z.W."/>
            <person name="Tay B.H."/>
            <person name="Tohari S."/>
            <person name="Kong K.W."/>
            <person name="Ho S."/>
            <person name="Lorente-Galdos B."/>
            <person name="Quilez J."/>
            <person name="Marques-Bonet T."/>
            <person name="Raney B.J."/>
            <person name="Ingham P.W."/>
            <person name="Tay A."/>
            <person name="Hillier L.W."/>
            <person name="Minx P."/>
            <person name="Boehm T."/>
            <person name="Wilson R.K."/>
            <person name="Brenner S."/>
            <person name="Warren W.C."/>
        </authorList>
    </citation>
    <scope>NUCLEOTIDE SEQUENCE [LARGE SCALE GENOMIC DNA]</scope>
</reference>
<sequence length="919" mass="108256">DSCEIHPGPNLNVIVGANGTGKSSIVCAICLGLAGRTSVIGRGDKVSLSILKSCSFYSYKPPHNLIISREISVSNNQSTWQINGEHATQKMVEEQTSALSIQVSNLCQFLPQEKVGEFAKMSKVELLEATEKSVGPPDMYKFHSDLKHYHEKEKKLEKMCKDKKAALENMEKMNDRNEKDVQRYYEKQRHLDKIKILERKRPWVEYEAARQQHEEVKHLRDQLKQELKGLKEAQAPMTRRIQAIERQCKQQEYKINEKGTEIKETARNYKQKQDLLERKDKEVEEVEQNLRMKKEEEADRQKRISNTKKMIEDWENELKASGNDDNVQPELDSISRSLRKVQEERGAIDGEKADLRRDKENLEREKKRITNHLKRLEDMMNIKETRLRDRFRDTYNAILWLRENKDKFKGRIFEPIMLELNMKDSRNAKYIENHIPMNDLRAFVCENQTDMEIFLHEVRDKQRLKVNAVCAPSNSAAKRPPSRPIQGLQHYGFVSYLRELIDAPAPVMSYLCDQHRVHDVPIGTGKTKTMIEQVIRETDLRQIYTAEERYTIRRSYYSNKMISSNTALREAQFLTVKVDADERRQLDDQLRVSTSAAFYPVNRIDVRLCRQTQKRLEHEDNNLRGKKKELQDLRGKRRQLEQKISTKHDRYGCCLKSLQMFVFEYDQQYEELDEKKRRLLNTCKECMKAARQICNLDENDIPQELMRVSTCELIHFYSIIIIIILAFDIALFTSGGRPKALHRTHCKEKWLNPLKQLVEQINEKFSEHFRSMQCAGEVDLHTENEEEYDKYGIRIRVKFRSSTQLHELTHHHQSGGERSVSTMLYLMALQELSRCPFRVVDEINQGMDPTNERRVFEMVVRTACQENTSQYFFITPKLLQNLTYDDNMTVLCVYNGLHVLPHGKWNMKAFHRRRRETKQ</sequence>
<evidence type="ECO:0000256" key="2">
    <source>
        <dbReference type="ARBA" id="ARBA00004286"/>
    </source>
</evidence>
<keyword evidence="5" id="KW-0158">Chromosome</keyword>
<keyword evidence="15" id="KW-1185">Reference proteome</keyword>
<dbReference type="GO" id="GO:0005524">
    <property type="term" value="F:ATP binding"/>
    <property type="evidence" value="ECO:0007669"/>
    <property type="project" value="UniProtKB-KW"/>
</dbReference>
<feature type="coiled-coil region" evidence="11">
    <location>
        <begin position="262"/>
        <end position="386"/>
    </location>
</feature>
<dbReference type="InterPro" id="IPR003395">
    <property type="entry name" value="RecF/RecN/SMC_N"/>
</dbReference>
<evidence type="ECO:0000313" key="14">
    <source>
        <dbReference type="Ensembl" id="ENSCMIP00000023589.1"/>
    </source>
</evidence>
<organism evidence="14 15">
    <name type="scientific">Callorhinchus milii</name>
    <name type="common">Ghost shark</name>
    <dbReference type="NCBI Taxonomy" id="7868"/>
    <lineage>
        <taxon>Eukaryota</taxon>
        <taxon>Metazoa</taxon>
        <taxon>Chordata</taxon>
        <taxon>Craniata</taxon>
        <taxon>Vertebrata</taxon>
        <taxon>Chondrichthyes</taxon>
        <taxon>Holocephali</taxon>
        <taxon>Chimaeriformes</taxon>
        <taxon>Callorhinchidae</taxon>
        <taxon>Callorhinchus</taxon>
    </lineage>
</organism>
<dbReference type="PANTHER" id="PTHR45916">
    <property type="entry name" value="STRUCTURAL MAINTENANCE OF CHROMOSOMES PROTEIN 5"/>
    <property type="match status" value="1"/>
</dbReference>
<dbReference type="AlphaFoldDB" id="A0A4W3I191"/>
<dbReference type="Proteomes" id="UP000314986">
    <property type="component" value="Unassembled WGS sequence"/>
</dbReference>
<reference evidence="15" key="2">
    <citation type="journal article" date="2007" name="PLoS Biol.">
        <title>Survey sequencing and comparative analysis of the elephant shark (Callorhinchus milii) genome.</title>
        <authorList>
            <person name="Venkatesh B."/>
            <person name="Kirkness E.F."/>
            <person name="Loh Y.H."/>
            <person name="Halpern A.L."/>
            <person name="Lee A.P."/>
            <person name="Johnson J."/>
            <person name="Dandona N."/>
            <person name="Viswanathan L.D."/>
            <person name="Tay A."/>
            <person name="Venter J.C."/>
            <person name="Strausberg R.L."/>
            <person name="Brenner S."/>
        </authorList>
    </citation>
    <scope>NUCLEOTIDE SEQUENCE [LARGE SCALE GENOMIC DNA]</scope>
</reference>
<evidence type="ECO:0000256" key="11">
    <source>
        <dbReference type="SAM" id="Coils"/>
    </source>
</evidence>
<dbReference type="SUPFAM" id="SSF52540">
    <property type="entry name" value="P-loop containing nucleoside triphosphate hydrolases"/>
    <property type="match status" value="2"/>
</dbReference>
<dbReference type="Gene3D" id="3.40.50.300">
    <property type="entry name" value="P-loop containing nucleotide triphosphate hydrolases"/>
    <property type="match status" value="2"/>
</dbReference>
<dbReference type="GO" id="GO:0000724">
    <property type="term" value="P:double-strand break repair via homologous recombination"/>
    <property type="evidence" value="ECO:0007669"/>
    <property type="project" value="TreeGrafter"/>
</dbReference>
<evidence type="ECO:0000256" key="3">
    <source>
        <dbReference type="ARBA" id="ARBA00010171"/>
    </source>
</evidence>
<feature type="transmembrane region" description="Helical" evidence="12">
    <location>
        <begin position="714"/>
        <end position="733"/>
    </location>
</feature>
<evidence type="ECO:0000256" key="1">
    <source>
        <dbReference type="ARBA" id="ARBA00004123"/>
    </source>
</evidence>
<protein>
    <recommendedName>
        <fullName evidence="4">Structural maintenance of chromosomes protein 5</fullName>
    </recommendedName>
</protein>
<feature type="coiled-coil region" evidence="11">
    <location>
        <begin position="609"/>
        <end position="689"/>
    </location>
</feature>
<dbReference type="GeneTree" id="ENSGT00550000074816"/>
<reference evidence="14" key="4">
    <citation type="submission" date="2025-08" db="UniProtKB">
        <authorList>
            <consortium name="Ensembl"/>
        </authorList>
    </citation>
    <scope>IDENTIFICATION</scope>
</reference>
<evidence type="ECO:0000256" key="8">
    <source>
        <dbReference type="ARBA" id="ARBA00023054"/>
    </source>
</evidence>
<dbReference type="FunFam" id="3.40.50.300:FF:001301">
    <property type="entry name" value="Structural maintenance of chromosomes 5"/>
    <property type="match status" value="1"/>
</dbReference>
<feature type="domain" description="RecF/RecN/SMC N-terminal" evidence="13">
    <location>
        <begin position="4"/>
        <end position="877"/>
    </location>
</feature>
<proteinExistence type="inferred from homology"/>
<comment type="similarity">
    <text evidence="3">Belongs to the SMC family. SMC5 subfamily.</text>
</comment>
<evidence type="ECO:0000256" key="5">
    <source>
        <dbReference type="ARBA" id="ARBA00022454"/>
    </source>
</evidence>
<evidence type="ECO:0000256" key="10">
    <source>
        <dbReference type="ARBA" id="ARBA00063886"/>
    </source>
</evidence>
<dbReference type="Pfam" id="PF02463">
    <property type="entry name" value="SMC_N"/>
    <property type="match status" value="1"/>
</dbReference>
<evidence type="ECO:0000259" key="13">
    <source>
        <dbReference type="Pfam" id="PF02463"/>
    </source>
</evidence>
<evidence type="ECO:0000256" key="7">
    <source>
        <dbReference type="ARBA" id="ARBA00022840"/>
    </source>
</evidence>
<dbReference type="PANTHER" id="PTHR45916:SF1">
    <property type="entry name" value="STRUCTURAL MAINTENANCE OF CHROMOSOMES PROTEIN 5"/>
    <property type="match status" value="1"/>
</dbReference>
<evidence type="ECO:0000256" key="6">
    <source>
        <dbReference type="ARBA" id="ARBA00022741"/>
    </source>
</evidence>
<dbReference type="GO" id="GO:0030915">
    <property type="term" value="C:Smc5-Smc6 complex"/>
    <property type="evidence" value="ECO:0007669"/>
    <property type="project" value="TreeGrafter"/>
</dbReference>
<evidence type="ECO:0000256" key="4">
    <source>
        <dbReference type="ARBA" id="ARBA00018687"/>
    </source>
</evidence>
<dbReference type="Ensembl" id="ENSCMIT00000023990.1">
    <property type="protein sequence ID" value="ENSCMIP00000023589.1"/>
    <property type="gene ID" value="ENSCMIG00000010433.1"/>
</dbReference>
<keyword evidence="12" id="KW-1133">Transmembrane helix</keyword>
<comment type="subunit">
    <text evidence="10">Forms a heterodimer with smc6. Component of the SMC5-SMC6 complex which consists at least of smc5, smc6, nsmce2, nsmce1 and nsmce4a.</text>
</comment>
<keyword evidence="6" id="KW-0547">Nucleotide-binding</keyword>
<keyword evidence="9" id="KW-0539">Nucleus</keyword>
<reference evidence="15" key="1">
    <citation type="journal article" date="2006" name="Science">
        <title>Ancient noncoding elements conserved in the human genome.</title>
        <authorList>
            <person name="Venkatesh B."/>
            <person name="Kirkness E.F."/>
            <person name="Loh Y.H."/>
            <person name="Halpern A.L."/>
            <person name="Lee A.P."/>
            <person name="Johnson J."/>
            <person name="Dandona N."/>
            <person name="Viswanathan L.D."/>
            <person name="Tay A."/>
            <person name="Venter J.C."/>
            <person name="Strausberg R.L."/>
            <person name="Brenner S."/>
        </authorList>
    </citation>
    <scope>NUCLEOTIDE SEQUENCE [LARGE SCALE GENOMIC DNA]</scope>
</reference>
<feature type="coiled-coil region" evidence="11">
    <location>
        <begin position="149"/>
        <end position="233"/>
    </location>
</feature>
<dbReference type="GO" id="GO:0005634">
    <property type="term" value="C:nucleus"/>
    <property type="evidence" value="ECO:0007669"/>
    <property type="project" value="UniProtKB-SubCell"/>
</dbReference>
<evidence type="ECO:0000256" key="9">
    <source>
        <dbReference type="ARBA" id="ARBA00023242"/>
    </source>
</evidence>
<dbReference type="GO" id="GO:0003697">
    <property type="term" value="F:single-stranded DNA binding"/>
    <property type="evidence" value="ECO:0007669"/>
    <property type="project" value="TreeGrafter"/>
</dbReference>
<comment type="subcellular location">
    <subcellularLocation>
        <location evidence="2">Chromosome</location>
    </subcellularLocation>
    <subcellularLocation>
        <location evidence="1">Nucleus</location>
    </subcellularLocation>
</comment>
<keyword evidence="8 11" id="KW-0175">Coiled coil</keyword>
<keyword evidence="12" id="KW-0812">Transmembrane</keyword>
<evidence type="ECO:0000313" key="15">
    <source>
        <dbReference type="Proteomes" id="UP000314986"/>
    </source>
</evidence>
<keyword evidence="12" id="KW-0472">Membrane</keyword>
<dbReference type="InterPro" id="IPR027417">
    <property type="entry name" value="P-loop_NTPase"/>
</dbReference>
<reference evidence="14" key="5">
    <citation type="submission" date="2025-09" db="UniProtKB">
        <authorList>
            <consortium name="Ensembl"/>
        </authorList>
    </citation>
    <scope>IDENTIFICATION</scope>
</reference>
<name>A0A4W3I191_CALMI</name>